<reference evidence="1 3" key="1">
    <citation type="journal article" date="2020" name="Microorganisms">
        <title>Reliable Identification of Environmental Pseudomonas Isolates Using the rpoD Gene.</title>
        <authorList>
            <consortium name="The Broad Institute Genome Sequencing Platform"/>
            <person name="Girard L."/>
            <person name="Lood C."/>
            <person name="Rokni-Zadeh H."/>
            <person name="van Noort V."/>
            <person name="Lavigne R."/>
            <person name="De Mot R."/>
        </authorList>
    </citation>
    <scope>NUCLEOTIDE SEQUENCE</scope>
    <source>
        <strain evidence="1 3">SWRI102</strain>
    </source>
</reference>
<comment type="caution">
    <text evidence="1">The sequence shown here is derived from an EMBL/GenBank/DDBJ whole genome shotgun (WGS) entry which is preliminary data.</text>
</comment>
<keyword evidence="3" id="KW-1185">Reference proteome</keyword>
<dbReference type="EMBL" id="JABWQX020000001">
    <property type="protein sequence ID" value="MBV4552789.1"/>
    <property type="molecule type" value="Genomic_DNA"/>
</dbReference>
<reference evidence="2" key="3">
    <citation type="submission" date="2021-06" db="EMBL/GenBank/DDBJ databases">
        <title>Updating the genus Pseudomonas: Description of 43 new species and partition of the Pseudomonas putida group.</title>
        <authorList>
            <person name="Girard L."/>
            <person name="Lood C."/>
            <person name="Vandamme P."/>
            <person name="Rokni-Zadeh H."/>
            <person name="Van Noort V."/>
            <person name="Hofte M."/>
            <person name="Lavigne R."/>
            <person name="De Mot R."/>
        </authorList>
    </citation>
    <scope>NUCLEOTIDE SEQUENCE</scope>
    <source>
        <strain evidence="2">SWRI102</strain>
    </source>
</reference>
<protein>
    <submittedName>
        <fullName evidence="1">Uncharacterized protein</fullName>
    </submittedName>
</protein>
<organism evidence="1">
    <name type="scientific">Pseudomonas marvdashtae</name>
    <dbReference type="NCBI Taxonomy" id="2745500"/>
    <lineage>
        <taxon>Bacteria</taxon>
        <taxon>Pseudomonadati</taxon>
        <taxon>Pseudomonadota</taxon>
        <taxon>Gammaproteobacteria</taxon>
        <taxon>Pseudomonadales</taxon>
        <taxon>Pseudomonadaceae</taxon>
        <taxon>Pseudomonas</taxon>
    </lineage>
</organism>
<dbReference type="EMBL" id="JABWQX010000002">
    <property type="protein sequence ID" value="MBC3395389.1"/>
    <property type="molecule type" value="Genomic_DNA"/>
</dbReference>
<dbReference type="AlphaFoldDB" id="A0A923FM57"/>
<name>A0A923FM57_9PSED</name>
<gene>
    <name evidence="2" type="ORF">HU742_016720</name>
    <name evidence="1" type="ORF">HU742_09245</name>
</gene>
<accession>A0A923FM57</accession>
<dbReference type="RefSeq" id="WP_186643181.1">
    <property type="nucleotide sequence ID" value="NZ_JABWQX020000001.1"/>
</dbReference>
<evidence type="ECO:0000313" key="3">
    <source>
        <dbReference type="Proteomes" id="UP000659438"/>
    </source>
</evidence>
<evidence type="ECO:0000313" key="2">
    <source>
        <dbReference type="EMBL" id="MBV4552789.1"/>
    </source>
</evidence>
<sequence length="84" mass="8725">MEQALLAVIAAAGKMGISCDELCAQAVGGLVSERYWSWADAQHAQGAVDEIDNAWTILVGRQTTIHGARALESGPDAELESAAG</sequence>
<evidence type="ECO:0000313" key="1">
    <source>
        <dbReference type="EMBL" id="MBC3395389.1"/>
    </source>
</evidence>
<proteinExistence type="predicted"/>
<dbReference type="Proteomes" id="UP000659438">
    <property type="component" value="Unassembled WGS sequence"/>
</dbReference>
<reference evidence="1" key="2">
    <citation type="submission" date="2020-07" db="EMBL/GenBank/DDBJ databases">
        <authorList>
            <person name="Lood C."/>
            <person name="Girard L."/>
        </authorList>
    </citation>
    <scope>NUCLEOTIDE SEQUENCE</scope>
    <source>
        <strain evidence="1">SWRI102</strain>
    </source>
</reference>